<accession>U1X2F8</accession>
<dbReference type="eggNOG" id="COG3314">
    <property type="taxonomic scope" value="Bacteria"/>
</dbReference>
<feature type="transmembrane region" description="Helical" evidence="1">
    <location>
        <begin position="386"/>
        <end position="409"/>
    </location>
</feature>
<dbReference type="Pfam" id="PF07670">
    <property type="entry name" value="Gate"/>
    <property type="match status" value="1"/>
</dbReference>
<dbReference type="InterPro" id="IPR014226">
    <property type="entry name" value="Spore_IM_YlbJ"/>
</dbReference>
<dbReference type="PATRIC" id="fig|649747.3.peg.2417"/>
<feature type="transmembrane region" description="Helical" evidence="1">
    <location>
        <begin position="221"/>
        <end position="241"/>
    </location>
</feature>
<keyword evidence="1" id="KW-0472">Membrane</keyword>
<feature type="transmembrane region" description="Helical" evidence="1">
    <location>
        <begin position="331"/>
        <end position="353"/>
    </location>
</feature>
<keyword evidence="4" id="KW-1185">Reference proteome</keyword>
<reference evidence="3 4" key="1">
    <citation type="submission" date="2013-08" db="EMBL/GenBank/DDBJ databases">
        <authorList>
            <person name="Weinstock G."/>
            <person name="Sodergren E."/>
            <person name="Wylie T."/>
            <person name="Fulton L."/>
            <person name="Fulton R."/>
            <person name="Fronick C."/>
            <person name="O'Laughlin M."/>
            <person name="Godfrey J."/>
            <person name="Miner T."/>
            <person name="Herter B."/>
            <person name="Appelbaum E."/>
            <person name="Cordes M."/>
            <person name="Lek S."/>
            <person name="Wollam A."/>
            <person name="Pepin K.H."/>
            <person name="Palsikar V.B."/>
            <person name="Mitreva M."/>
            <person name="Wilson R.K."/>
        </authorList>
    </citation>
    <scope>NUCLEOTIDE SEQUENCE [LARGE SCALE GENOMIC DNA]</scope>
    <source>
        <strain evidence="3 4">ATCC 12856</strain>
    </source>
</reference>
<protein>
    <submittedName>
        <fullName evidence="3">Sporulation integral membrane protein YlbJ</fullName>
    </submittedName>
</protein>
<feature type="transmembrane region" description="Helical" evidence="1">
    <location>
        <begin position="153"/>
        <end position="171"/>
    </location>
</feature>
<keyword evidence="1" id="KW-1133">Transmembrane helix</keyword>
<feature type="transmembrane region" description="Helical" evidence="1">
    <location>
        <begin position="125"/>
        <end position="146"/>
    </location>
</feature>
<evidence type="ECO:0000259" key="2">
    <source>
        <dbReference type="Pfam" id="PF07670"/>
    </source>
</evidence>
<dbReference type="InterPro" id="IPR011642">
    <property type="entry name" value="Gate_dom"/>
</dbReference>
<comment type="caution">
    <text evidence="3">The sequence shown here is derived from an EMBL/GenBank/DDBJ whole genome shotgun (WGS) entry which is preliminary data.</text>
</comment>
<name>U1X2F8_ANEAE</name>
<evidence type="ECO:0000313" key="4">
    <source>
        <dbReference type="Proteomes" id="UP000016511"/>
    </source>
</evidence>
<feature type="transmembrane region" description="Helical" evidence="1">
    <location>
        <begin position="288"/>
        <end position="310"/>
    </location>
</feature>
<dbReference type="Proteomes" id="UP000016511">
    <property type="component" value="Unassembled WGS sequence"/>
</dbReference>
<dbReference type="EMBL" id="AWSJ01000162">
    <property type="protein sequence ID" value="ERI09160.1"/>
    <property type="molecule type" value="Genomic_DNA"/>
</dbReference>
<organism evidence="3 4">
    <name type="scientific">Aneurinibacillus aneurinilyticus ATCC 12856</name>
    <dbReference type="NCBI Taxonomy" id="649747"/>
    <lineage>
        <taxon>Bacteria</taxon>
        <taxon>Bacillati</taxon>
        <taxon>Bacillota</taxon>
        <taxon>Bacilli</taxon>
        <taxon>Bacillales</taxon>
        <taxon>Paenibacillaceae</taxon>
        <taxon>Aneurinibacillus group</taxon>
        <taxon>Aneurinibacillus</taxon>
    </lineage>
</organism>
<dbReference type="NCBIfam" id="TIGR02871">
    <property type="entry name" value="spore_ylbJ"/>
    <property type="match status" value="1"/>
</dbReference>
<dbReference type="STRING" id="649747.HMPREF0083_02675"/>
<feature type="domain" description="Nucleoside transporter/FeoB GTPase Gate" evidence="2">
    <location>
        <begin position="47"/>
        <end position="135"/>
    </location>
</feature>
<dbReference type="HOGENOM" id="CLU_051469_1_0_9"/>
<dbReference type="AlphaFoldDB" id="U1X2F8"/>
<feature type="transmembrane region" description="Helical" evidence="1">
    <location>
        <begin position="253"/>
        <end position="276"/>
    </location>
</feature>
<keyword evidence="1" id="KW-0812">Transmembrane</keyword>
<evidence type="ECO:0000313" key="3">
    <source>
        <dbReference type="EMBL" id="ERI09160.1"/>
    </source>
</evidence>
<evidence type="ECO:0000256" key="1">
    <source>
        <dbReference type="SAM" id="Phobius"/>
    </source>
</evidence>
<proteinExistence type="predicted"/>
<feature type="transmembrane region" description="Helical" evidence="1">
    <location>
        <begin position="47"/>
        <end position="70"/>
    </location>
</feature>
<sequence length="412" mass="45258">MLMRAIKPYVITILFAVCSFVLAASLVLFPDTSFLAALRGLKIWWDVVFPALLPFFITSEILLGLGLAHFMGILLEPLMRPIFNIPGPGSFVWTMGFASGYPISAKLTVRLREQKLISQAEGERLVSYTTTADPVFITGAVAIGFFSNAKVGLILLICHYTTAILVGFIMARHNRNGERTPYLPDTSRSTLYRALTAMHHARLQDGRAFGKLMGDAVMTSLHTQLLLGGFILFFSVLLDLFTKLKVIALLSVLLGNVLSFFGYPVEAAQAFIYGLFEVTLGAKESSELFVSLSPAFVMATASAILAWGGLSVHAQVASMLAETDIRYRPFLFARLCHAAFAFLFTYTIGAFLYGKLQNTAQSALPVWLSYDPTRDSLWTLSSSWQALSLLVCAGTLLFTIISVRIGAWLTEK</sequence>
<feature type="transmembrane region" description="Helical" evidence="1">
    <location>
        <begin position="82"/>
        <end position="105"/>
    </location>
</feature>
<gene>
    <name evidence="3" type="ORF">HMPREF0083_02675</name>
</gene>